<dbReference type="Pfam" id="PF00149">
    <property type="entry name" value="Metallophos"/>
    <property type="match status" value="1"/>
</dbReference>
<evidence type="ECO:0000313" key="7">
    <source>
        <dbReference type="Proteomes" id="UP000240572"/>
    </source>
</evidence>
<gene>
    <name evidence="6" type="ORF">B0I18_10228</name>
</gene>
<dbReference type="AlphaFoldDB" id="A0A2P8D786"/>
<evidence type="ECO:0000256" key="1">
    <source>
        <dbReference type="ARBA" id="ARBA00004370"/>
    </source>
</evidence>
<dbReference type="Gene3D" id="2.40.160.50">
    <property type="entry name" value="membrane protein fhac: a member of the omp85/tpsb transporter family"/>
    <property type="match status" value="1"/>
</dbReference>
<evidence type="ECO:0000259" key="4">
    <source>
        <dbReference type="Pfam" id="PF00149"/>
    </source>
</evidence>
<sequence>MNRTFTLLFFFCCCLPFARAQDPVRARVIFIGDAGEMDQEQKTIIPDAAARVLPGKTTVMYLGDNIYPHGMGLPGSPEEAETQQIMRSQYEPLRAQGAPVYFIPGNHDWDRMGPKGLSKIKAQWQFLEDQNDSLLHVIPPNGCPDPVVINVSDSLVIVAMDSEWWLFPFKKDNPDADCNCNTSREVIASLQEIFYKNRYKVILLATHHPFQSYGTHGGYFSWKDHLFPLTVIKHNLYIPLPVIGSLYPFYRKSFTHPEDLRHPLYKDMIKNVDGVFGDFPNLVHVSGHEHGLQLIDNPKTKQLQIVSGGGAKQNYTIKGKYSLFGVETQGYVVADFLEGNDVRFTYYVYRNGNVEEAYVYTRKYQPYHALEQANFKSIPGDSTMGVAHAAYDHGGKFYNFLFGKNYRKEWAARVKLPVLRASELEGGLVPDKLGGGFQSTSLRLKDKDGREFSLRTVEKKPDLVVPLPFQGTFVRELLDDATSAQHPYSALTIAPVAEAVGVPHATPIIGIAAPDKNLGMYQKLFEDKVVLLEQREPLGGSDNYVKMLKNLAKDNDNSYDARNFLKARFIDLLYADWDRHGDQWRFYNKNKKGEDKYYIAIPRDRDMALNITEGLLPTLIKRVVLMPHVPGFKENLMPGSNYYFYKSSFLNAHPASQIGYEDWMATAREFKAQVTDSVLEQALQGMPQEINAMRHDKLLHELKTRRDKVPDAADKYYRFSNKVVDIHTSNKNEFVAIEDAATGKGLQVTVRKINKEGQLKDTLMSKRYADSLTKEIRMYIGKGDDSVWVQNEKSRIKLRLIGGKGDKAYNIAASRKRVSLYDREAESYYGNTGRLKKHLWDDSLQTAFVPVNLYNTVLPLATAAINPDDGLFLGLGLRYMRQEGFRKTPYSSLHQLMLSHSFSTEAFNIKYSGAWLHVFNKADLTVNANIKAPDNTQNFFGRGNETEFNKTGNFKRYYRARFNLVQFQMALRWRGEKGSAFSIGPAVQFYRMPVNDNDGRFVLTATDRIGTYDSASLGADRLHLGIVANYTLDQRNSEVLPTWGSYVHVQFEGFAGANGDSKAYGRIMPEVALYKSLNARQTIVLANRISGGLTIGKSAFYQSMFLGGQGNLLGYRQYRFAGQHSFCNNLELRVALSDFGNYIIKGQLGIIGFYDIGRVWVTGEESGKWHNGTGAGVYFAPAALAVFRFTMAYSEEGWYPNFSMGFRF</sequence>
<dbReference type="GO" id="GO:0019867">
    <property type="term" value="C:outer membrane"/>
    <property type="evidence" value="ECO:0007669"/>
    <property type="project" value="InterPro"/>
</dbReference>
<feature type="signal peptide" evidence="3">
    <location>
        <begin position="1"/>
        <end position="20"/>
    </location>
</feature>
<keyword evidence="7" id="KW-1185">Reference proteome</keyword>
<evidence type="ECO:0000259" key="5">
    <source>
        <dbReference type="Pfam" id="PF01103"/>
    </source>
</evidence>
<accession>A0A2P8D786</accession>
<dbReference type="OrthoDB" id="333971at2"/>
<keyword evidence="3" id="KW-0732">Signal</keyword>
<dbReference type="EMBL" id="PYGD01000002">
    <property type="protein sequence ID" value="PSK93059.1"/>
    <property type="molecule type" value="Genomic_DNA"/>
</dbReference>
<comment type="subcellular location">
    <subcellularLocation>
        <location evidence="1">Membrane</location>
    </subcellularLocation>
</comment>
<organism evidence="6 7">
    <name type="scientific">Taibaiella chishuiensis</name>
    <dbReference type="NCBI Taxonomy" id="1434707"/>
    <lineage>
        <taxon>Bacteria</taxon>
        <taxon>Pseudomonadati</taxon>
        <taxon>Bacteroidota</taxon>
        <taxon>Chitinophagia</taxon>
        <taxon>Chitinophagales</taxon>
        <taxon>Chitinophagaceae</taxon>
        <taxon>Taibaiella</taxon>
    </lineage>
</organism>
<feature type="chain" id="PRO_5015178649" evidence="3">
    <location>
        <begin position="21"/>
        <end position="1208"/>
    </location>
</feature>
<protein>
    <submittedName>
        <fullName evidence="6">Calcineurin-like phosphoesterase family protein</fullName>
    </submittedName>
</protein>
<proteinExistence type="predicted"/>
<dbReference type="SUPFAM" id="SSF56300">
    <property type="entry name" value="Metallo-dependent phosphatases"/>
    <property type="match status" value="1"/>
</dbReference>
<dbReference type="Gene3D" id="3.60.21.10">
    <property type="match status" value="1"/>
</dbReference>
<comment type="caution">
    <text evidence="6">The sequence shown here is derived from an EMBL/GenBank/DDBJ whole genome shotgun (WGS) entry which is preliminary data.</text>
</comment>
<dbReference type="Proteomes" id="UP000240572">
    <property type="component" value="Unassembled WGS sequence"/>
</dbReference>
<name>A0A2P8D786_9BACT</name>
<evidence type="ECO:0000256" key="3">
    <source>
        <dbReference type="SAM" id="SignalP"/>
    </source>
</evidence>
<dbReference type="InterPro" id="IPR004843">
    <property type="entry name" value="Calcineurin-like_PHP"/>
</dbReference>
<feature type="domain" description="Calcineurin-like phosphoesterase" evidence="4">
    <location>
        <begin position="27"/>
        <end position="221"/>
    </location>
</feature>
<dbReference type="InterPro" id="IPR000184">
    <property type="entry name" value="Bac_surfAg_D15"/>
</dbReference>
<dbReference type="RefSeq" id="WP_106522091.1">
    <property type="nucleotide sequence ID" value="NZ_PYGD01000002.1"/>
</dbReference>
<feature type="domain" description="Bacterial surface antigen (D15)" evidence="5">
    <location>
        <begin position="1006"/>
        <end position="1193"/>
    </location>
</feature>
<reference evidence="6 7" key="1">
    <citation type="submission" date="2018-03" db="EMBL/GenBank/DDBJ databases">
        <title>Genomic Encyclopedia of Type Strains, Phase III (KMG-III): the genomes of soil and plant-associated and newly described type strains.</title>
        <authorList>
            <person name="Whitman W."/>
        </authorList>
    </citation>
    <scope>NUCLEOTIDE SEQUENCE [LARGE SCALE GENOMIC DNA]</scope>
    <source>
        <strain evidence="6 7">CGMCC 1.12700</strain>
    </source>
</reference>
<dbReference type="InterPro" id="IPR029052">
    <property type="entry name" value="Metallo-depent_PP-like"/>
</dbReference>
<keyword evidence="2" id="KW-0472">Membrane</keyword>
<dbReference type="GO" id="GO:0016787">
    <property type="term" value="F:hydrolase activity"/>
    <property type="evidence" value="ECO:0007669"/>
    <property type="project" value="InterPro"/>
</dbReference>
<dbReference type="Pfam" id="PF01103">
    <property type="entry name" value="Omp85"/>
    <property type="match status" value="1"/>
</dbReference>
<evidence type="ECO:0000256" key="2">
    <source>
        <dbReference type="ARBA" id="ARBA00023136"/>
    </source>
</evidence>
<evidence type="ECO:0000313" key="6">
    <source>
        <dbReference type="EMBL" id="PSK93059.1"/>
    </source>
</evidence>